<keyword evidence="2" id="KW-0472">Membrane</keyword>
<accession>A0A6G1IPR5</accession>
<name>A0A6G1IPR5_9PLEO</name>
<evidence type="ECO:0008006" key="5">
    <source>
        <dbReference type="Google" id="ProtNLM"/>
    </source>
</evidence>
<keyword evidence="2" id="KW-1133">Transmembrane helix</keyword>
<dbReference type="PANTHER" id="PTHR37852">
    <property type="entry name" value="YALI0B21208P"/>
    <property type="match status" value="1"/>
</dbReference>
<reference evidence="3" key="1">
    <citation type="journal article" date="2020" name="Stud. Mycol.">
        <title>101 Dothideomycetes genomes: a test case for predicting lifestyles and emergence of pathogens.</title>
        <authorList>
            <person name="Haridas S."/>
            <person name="Albert R."/>
            <person name="Binder M."/>
            <person name="Bloem J."/>
            <person name="Labutti K."/>
            <person name="Salamov A."/>
            <person name="Andreopoulos B."/>
            <person name="Baker S."/>
            <person name="Barry K."/>
            <person name="Bills G."/>
            <person name="Bluhm B."/>
            <person name="Cannon C."/>
            <person name="Castanera R."/>
            <person name="Culley D."/>
            <person name="Daum C."/>
            <person name="Ezra D."/>
            <person name="Gonzalez J."/>
            <person name="Henrissat B."/>
            <person name="Kuo A."/>
            <person name="Liang C."/>
            <person name="Lipzen A."/>
            <person name="Lutzoni F."/>
            <person name="Magnuson J."/>
            <person name="Mondo S."/>
            <person name="Nolan M."/>
            <person name="Ohm R."/>
            <person name="Pangilinan J."/>
            <person name="Park H.-J."/>
            <person name="Ramirez L."/>
            <person name="Alfaro M."/>
            <person name="Sun H."/>
            <person name="Tritt A."/>
            <person name="Yoshinaga Y."/>
            <person name="Zwiers L.-H."/>
            <person name="Turgeon B."/>
            <person name="Goodwin S."/>
            <person name="Spatafora J."/>
            <person name="Crous P."/>
            <person name="Grigoriev I."/>
        </authorList>
    </citation>
    <scope>NUCLEOTIDE SEQUENCE</scope>
    <source>
        <strain evidence="3">CBS 122367</strain>
    </source>
</reference>
<keyword evidence="2" id="KW-0812">Transmembrane</keyword>
<gene>
    <name evidence="3" type="ORF">K458DRAFT_434763</name>
</gene>
<feature type="transmembrane region" description="Helical" evidence="2">
    <location>
        <begin position="95"/>
        <end position="116"/>
    </location>
</feature>
<dbReference type="Proteomes" id="UP000799291">
    <property type="component" value="Unassembled WGS sequence"/>
</dbReference>
<sequence>MATTQLDLPPPASSAPPPQPTTPLPSPSRLGMPFDRRLLLSTFTAFTCGTFLGYTTTSRLAALRFRAENAHRLPISQPGWYLYHKSKTYYKLRHGVVAGLRSGAYLAAWSAVFFVIEESMDVFRGTWRAGRTLGEMEGVSELSVERMERGVEGCRDFWSSAVAGMVTGGLWSAWNGFPVVMAARTIRIGLVAGVVYGVGQDALSWARGRDGGVVNQAESWVYGGARNRRTGVEEVELEGKEQ</sequence>
<proteinExistence type="predicted"/>
<organism evidence="3 4">
    <name type="scientific">Lentithecium fluviatile CBS 122367</name>
    <dbReference type="NCBI Taxonomy" id="1168545"/>
    <lineage>
        <taxon>Eukaryota</taxon>
        <taxon>Fungi</taxon>
        <taxon>Dikarya</taxon>
        <taxon>Ascomycota</taxon>
        <taxon>Pezizomycotina</taxon>
        <taxon>Dothideomycetes</taxon>
        <taxon>Pleosporomycetidae</taxon>
        <taxon>Pleosporales</taxon>
        <taxon>Massarineae</taxon>
        <taxon>Lentitheciaceae</taxon>
        <taxon>Lentithecium</taxon>
    </lineage>
</organism>
<feature type="transmembrane region" description="Helical" evidence="2">
    <location>
        <begin position="38"/>
        <end position="56"/>
    </location>
</feature>
<feature type="region of interest" description="Disordered" evidence="1">
    <location>
        <begin position="1"/>
        <end position="29"/>
    </location>
</feature>
<dbReference type="PANTHER" id="PTHR37852:SF1">
    <property type="entry name" value="HIG1 DOMAIN-CONTAINING PROTEIN"/>
    <property type="match status" value="1"/>
</dbReference>
<feature type="compositionally biased region" description="Pro residues" evidence="1">
    <location>
        <begin position="8"/>
        <end position="26"/>
    </location>
</feature>
<protein>
    <recommendedName>
        <fullName evidence="5">Tim17-domain-containing protein</fullName>
    </recommendedName>
</protein>
<dbReference type="EMBL" id="MU005600">
    <property type="protein sequence ID" value="KAF2679869.1"/>
    <property type="molecule type" value="Genomic_DNA"/>
</dbReference>
<evidence type="ECO:0000256" key="1">
    <source>
        <dbReference type="SAM" id="MobiDB-lite"/>
    </source>
</evidence>
<evidence type="ECO:0000313" key="4">
    <source>
        <dbReference type="Proteomes" id="UP000799291"/>
    </source>
</evidence>
<feature type="transmembrane region" description="Helical" evidence="2">
    <location>
        <begin position="157"/>
        <end position="177"/>
    </location>
</feature>
<dbReference type="AlphaFoldDB" id="A0A6G1IPR5"/>
<dbReference type="OrthoDB" id="5584028at2759"/>
<evidence type="ECO:0000256" key="2">
    <source>
        <dbReference type="SAM" id="Phobius"/>
    </source>
</evidence>
<evidence type="ECO:0000313" key="3">
    <source>
        <dbReference type="EMBL" id="KAF2679869.1"/>
    </source>
</evidence>
<keyword evidence="4" id="KW-1185">Reference proteome</keyword>